<dbReference type="Proteomes" id="UP000596095">
    <property type="component" value="Chromosome"/>
</dbReference>
<reference evidence="2 3" key="1">
    <citation type="submission" date="2021-01" db="EMBL/GenBank/DDBJ databases">
        <title>Genome Characterization of a novel Stenotrophomonas isolate with high keratinase activity.</title>
        <authorList>
            <person name="Cao Z.-J."/>
        </authorList>
    </citation>
    <scope>NUCLEOTIDE SEQUENCE [LARGE SCALE GENOMIC DNA]</scope>
    <source>
        <strain evidence="2 3">DHHJ</strain>
    </source>
</reference>
<evidence type="ECO:0000313" key="3">
    <source>
        <dbReference type="Proteomes" id="UP000596095"/>
    </source>
</evidence>
<keyword evidence="1" id="KW-0472">Membrane</keyword>
<accession>A0ABD7C1Q5</accession>
<dbReference type="RefSeq" id="WP_201117287.1">
    <property type="nucleotide sequence ID" value="NZ_CP067993.1"/>
</dbReference>
<evidence type="ECO:0000256" key="1">
    <source>
        <dbReference type="SAM" id="Phobius"/>
    </source>
</evidence>
<feature type="transmembrane region" description="Helical" evidence="1">
    <location>
        <begin position="12"/>
        <end position="30"/>
    </location>
</feature>
<dbReference type="AlphaFoldDB" id="A0ABD7C1Q5"/>
<protein>
    <recommendedName>
        <fullName evidence="4">Sel1 repeat family protein</fullName>
    </recommendedName>
</protein>
<proteinExistence type="predicted"/>
<organism evidence="2 3">
    <name type="scientific">Stenotrophomonas maltophilia</name>
    <name type="common">Pseudomonas maltophilia</name>
    <name type="synonym">Xanthomonas maltophilia</name>
    <dbReference type="NCBI Taxonomy" id="40324"/>
    <lineage>
        <taxon>Bacteria</taxon>
        <taxon>Pseudomonadati</taxon>
        <taxon>Pseudomonadota</taxon>
        <taxon>Gammaproteobacteria</taxon>
        <taxon>Lysobacterales</taxon>
        <taxon>Lysobacteraceae</taxon>
        <taxon>Stenotrophomonas</taxon>
        <taxon>Stenotrophomonas maltophilia group</taxon>
    </lineage>
</organism>
<keyword evidence="1" id="KW-0812">Transmembrane</keyword>
<dbReference type="Gene3D" id="1.25.40.10">
    <property type="entry name" value="Tetratricopeptide repeat domain"/>
    <property type="match status" value="1"/>
</dbReference>
<keyword evidence="1" id="KW-1133">Transmembrane helix</keyword>
<name>A0ABD7C1Q5_STEMA</name>
<evidence type="ECO:0000313" key="2">
    <source>
        <dbReference type="EMBL" id="QQQ41796.1"/>
    </source>
</evidence>
<evidence type="ECO:0008006" key="4">
    <source>
        <dbReference type="Google" id="ProtNLM"/>
    </source>
</evidence>
<dbReference type="InterPro" id="IPR011990">
    <property type="entry name" value="TPR-like_helical_dom_sf"/>
</dbReference>
<sequence>MKIRTKVGRRKAVVVLVTGAAIALITTAIWTRSNTPSVLAVAPQEQQTVRVRINGKDAAIETTQATSVAAAGTQLIAIRRKLSPQQALLLAQDIARCTNAASLAETDIPTGLTPDQQREFRENVLGDSDCSALESEHSIYDLAYYAASDGDSTAKLMFSGLASHQFDDEHSMFDEELVKRFKEATVRFLNEAADSGDSNALMHLAATFEDGLHVPRDAARAHAYARAFSQASGGKGLRYAERLWSQLSPDQQRESNRWHIEISSRRKGEMK</sequence>
<gene>
    <name evidence="2" type="ORF">JJL50_17880</name>
</gene>
<dbReference type="EMBL" id="CP067993">
    <property type="protein sequence ID" value="QQQ41796.1"/>
    <property type="molecule type" value="Genomic_DNA"/>
</dbReference>